<dbReference type="EMBL" id="FLRE01000032">
    <property type="protein sequence ID" value="SBT32276.1"/>
    <property type="molecule type" value="Genomic_DNA"/>
</dbReference>
<evidence type="ECO:0000313" key="1">
    <source>
        <dbReference type="EMBL" id="SBT31760.1"/>
    </source>
</evidence>
<proteinExistence type="predicted"/>
<evidence type="ECO:0000313" key="2">
    <source>
        <dbReference type="EMBL" id="SBT32276.1"/>
    </source>
</evidence>
<reference evidence="1" key="2">
    <citation type="submission" date="2016-05" db="EMBL/GenBank/DDBJ databases">
        <authorList>
            <person name="Lavstsen T."/>
            <person name="Jespersen J.S."/>
        </authorList>
    </citation>
    <scope>NUCLEOTIDE SEQUENCE [LARGE SCALE GENOMIC DNA]</scope>
</reference>
<dbReference type="EMBL" id="FLRD01000024">
    <property type="protein sequence ID" value="SBT31760.1"/>
    <property type="molecule type" value="Genomic_DNA"/>
</dbReference>
<evidence type="ECO:0000313" key="4">
    <source>
        <dbReference type="Proteomes" id="UP000078555"/>
    </source>
</evidence>
<keyword evidence="4" id="KW-1185">Reference proteome</keyword>
<dbReference type="Proteomes" id="UP000078555">
    <property type="component" value="Unassembled WGS sequence"/>
</dbReference>
<name>A0A1A8YJQ9_PLAOA</name>
<reference evidence="3 4" key="1">
    <citation type="submission" date="2016-05" db="EMBL/GenBank/DDBJ databases">
        <authorList>
            <person name="Naeem Raeece"/>
        </authorList>
    </citation>
    <scope>NUCLEOTIDE SEQUENCE [LARGE SCALE GENOMIC DNA]</scope>
</reference>
<dbReference type="Proteomes" id="UP000078550">
    <property type="component" value="Unassembled WGS sequence"/>
</dbReference>
<gene>
    <name evidence="1" type="ORF">POVWA1_008750</name>
    <name evidence="2" type="ORF">POVWA2_008740</name>
</gene>
<organism evidence="1 4">
    <name type="scientific">Plasmodium ovale wallikeri</name>
    <dbReference type="NCBI Taxonomy" id="864142"/>
    <lineage>
        <taxon>Eukaryota</taxon>
        <taxon>Sar</taxon>
        <taxon>Alveolata</taxon>
        <taxon>Apicomplexa</taxon>
        <taxon>Aconoidasida</taxon>
        <taxon>Haemosporida</taxon>
        <taxon>Plasmodiidae</taxon>
        <taxon>Plasmodium</taxon>
        <taxon>Plasmodium (Plasmodium)</taxon>
    </lineage>
</organism>
<evidence type="ECO:0000313" key="3">
    <source>
        <dbReference type="Proteomes" id="UP000078550"/>
    </source>
</evidence>
<protein>
    <submittedName>
        <fullName evidence="1">Uncharacterized protein</fullName>
    </submittedName>
</protein>
<sequence>MCDGFLTSISLRSRRGTCPFTRIEAHVRSFTRDHMSLHFCAYACACACATCLSLTGDSCIPRPQHVRLKFFFNFSCSVSFPVCTCIYTLTRLSAASHPPILCSYEGKSPHF</sequence>
<accession>A0A1A8YJQ9</accession>
<dbReference type="AlphaFoldDB" id="A0A1A8YJQ9"/>